<dbReference type="Proteomes" id="UP000095286">
    <property type="component" value="Unplaced"/>
</dbReference>
<organism evidence="1 2">
    <name type="scientific">Rhabditophanes sp. KR3021</name>
    <dbReference type="NCBI Taxonomy" id="114890"/>
    <lineage>
        <taxon>Eukaryota</taxon>
        <taxon>Metazoa</taxon>
        <taxon>Ecdysozoa</taxon>
        <taxon>Nematoda</taxon>
        <taxon>Chromadorea</taxon>
        <taxon>Rhabditida</taxon>
        <taxon>Tylenchina</taxon>
        <taxon>Panagrolaimomorpha</taxon>
        <taxon>Strongyloidoidea</taxon>
        <taxon>Alloionematidae</taxon>
        <taxon>Rhabditophanes</taxon>
    </lineage>
</organism>
<evidence type="ECO:0000313" key="1">
    <source>
        <dbReference type="Proteomes" id="UP000095286"/>
    </source>
</evidence>
<reference evidence="2" key="1">
    <citation type="submission" date="2016-11" db="UniProtKB">
        <authorList>
            <consortium name="WormBaseParasite"/>
        </authorList>
    </citation>
    <scope>IDENTIFICATION</scope>
    <source>
        <strain evidence="2">KR3021</strain>
    </source>
</reference>
<evidence type="ECO:0000313" key="2">
    <source>
        <dbReference type="WBParaSite" id="RSKR_0000410100.2"/>
    </source>
</evidence>
<protein>
    <submittedName>
        <fullName evidence="2">Pept_C1 domain-containing protein</fullName>
    </submittedName>
</protein>
<proteinExistence type="predicted"/>
<accession>A0AC35TTN6</accession>
<name>A0AC35TTN6_9BILA</name>
<sequence>MTGHTDFSGKDHISTFNAIYVPVVDEGELLPHTKTTFRKRLTQYAVGLSVTMLVVMAIYRVNHMKVWTHKTIEEVIKQKAIHFTDGSYDGKKFYYTQEEWHMLEDEFKFYKLKFNKAYSDVTTNDLRFHNFVRNYENMLFAESFKVLYKAFININILIAEIKDDNHNVDFEPNEWSDWTDEELKTKIMSKNEELEFKEEMASMRKETEESHSYESSDEVVETAPLPEMDWRKKNVVGVVKDQGNCGSCGYFAAVAVVESMNAIAGNMLARLSEQELIDCDTTNNGCGGSSRPSLFTYMKDHGVVYENSYKYKARRDQCRKVNGTRVYVDQKTYIGINENQMKRYLAETGPFSIGVSVIRELYSYRSGVFDPQFNDCEEKSLGMHAMMVVGYGVDNGEDYWLLKNSWGSFGIDNGYVKWKRGVNACGIAKQAWGVTVKK</sequence>
<dbReference type="WBParaSite" id="RSKR_0000410100.2">
    <property type="protein sequence ID" value="RSKR_0000410100.2"/>
    <property type="gene ID" value="RSKR_0000410100"/>
</dbReference>